<accession>A0A7W8JYG8</accession>
<organism evidence="1 2">
    <name type="scientific">Deinococcus humi</name>
    <dbReference type="NCBI Taxonomy" id="662880"/>
    <lineage>
        <taxon>Bacteria</taxon>
        <taxon>Thermotogati</taxon>
        <taxon>Deinococcota</taxon>
        <taxon>Deinococci</taxon>
        <taxon>Deinococcales</taxon>
        <taxon>Deinococcaceae</taxon>
        <taxon>Deinococcus</taxon>
    </lineage>
</organism>
<reference evidence="1 2" key="1">
    <citation type="submission" date="2020-08" db="EMBL/GenBank/DDBJ databases">
        <title>Genomic Encyclopedia of Type Strains, Phase IV (KMG-IV): sequencing the most valuable type-strain genomes for metagenomic binning, comparative biology and taxonomic classification.</title>
        <authorList>
            <person name="Goeker M."/>
        </authorList>
    </citation>
    <scope>NUCLEOTIDE SEQUENCE [LARGE SCALE GENOMIC DNA]</scope>
    <source>
        <strain evidence="1 2">DSM 27939</strain>
    </source>
</reference>
<protein>
    <submittedName>
        <fullName evidence="1">Uncharacterized protein</fullName>
    </submittedName>
</protein>
<name>A0A7W8JYG8_9DEIO</name>
<keyword evidence="2" id="KW-1185">Reference proteome</keyword>
<dbReference type="EMBL" id="JACHFL010000008">
    <property type="protein sequence ID" value="MBB5364029.1"/>
    <property type="molecule type" value="Genomic_DNA"/>
</dbReference>
<comment type="caution">
    <text evidence="1">The sequence shown here is derived from an EMBL/GenBank/DDBJ whole genome shotgun (WGS) entry which is preliminary data.</text>
</comment>
<gene>
    <name evidence="1" type="ORF">HNQ08_003136</name>
</gene>
<evidence type="ECO:0000313" key="2">
    <source>
        <dbReference type="Proteomes" id="UP000552709"/>
    </source>
</evidence>
<proteinExistence type="predicted"/>
<evidence type="ECO:0000313" key="1">
    <source>
        <dbReference type="EMBL" id="MBB5364029.1"/>
    </source>
</evidence>
<dbReference type="AlphaFoldDB" id="A0A7W8JYG8"/>
<dbReference type="RefSeq" id="WP_184133824.1">
    <property type="nucleotide sequence ID" value="NZ_JACHFL010000008.1"/>
</dbReference>
<dbReference type="Proteomes" id="UP000552709">
    <property type="component" value="Unassembled WGS sequence"/>
</dbReference>
<sequence>MDGRVRVGLPVRTGTLARELWAEGRCSLVVYRAGRVDYAADWAETPGASRLCDCTDGGRNQPLINCPHCRGEGTVTE</sequence>